<gene>
    <name evidence="1" type="ORF">S03H2_00511</name>
</gene>
<name>X1E3L8_9ZZZZ</name>
<accession>X1E3L8</accession>
<evidence type="ECO:0000313" key="1">
    <source>
        <dbReference type="EMBL" id="GAH27137.1"/>
    </source>
</evidence>
<proteinExistence type="predicted"/>
<comment type="caution">
    <text evidence="1">The sequence shown here is derived from an EMBL/GenBank/DDBJ whole genome shotgun (WGS) entry which is preliminary data.</text>
</comment>
<reference evidence="1" key="1">
    <citation type="journal article" date="2014" name="Front. Microbiol.">
        <title>High frequency of phylogenetically diverse reductive dehalogenase-homologous genes in deep subseafloor sedimentary metagenomes.</title>
        <authorList>
            <person name="Kawai M."/>
            <person name="Futagami T."/>
            <person name="Toyoda A."/>
            <person name="Takaki Y."/>
            <person name="Nishi S."/>
            <person name="Hori S."/>
            <person name="Arai W."/>
            <person name="Tsubouchi T."/>
            <person name="Morono Y."/>
            <person name="Uchiyama I."/>
            <person name="Ito T."/>
            <person name="Fujiyama A."/>
            <person name="Inagaki F."/>
            <person name="Takami H."/>
        </authorList>
    </citation>
    <scope>NUCLEOTIDE SEQUENCE</scope>
    <source>
        <strain evidence="1">Expedition CK06-06</strain>
    </source>
</reference>
<dbReference type="EMBL" id="BARU01000103">
    <property type="protein sequence ID" value="GAH27137.1"/>
    <property type="molecule type" value="Genomic_DNA"/>
</dbReference>
<organism evidence="1">
    <name type="scientific">marine sediment metagenome</name>
    <dbReference type="NCBI Taxonomy" id="412755"/>
    <lineage>
        <taxon>unclassified sequences</taxon>
        <taxon>metagenomes</taxon>
        <taxon>ecological metagenomes</taxon>
    </lineage>
</organism>
<dbReference type="AlphaFoldDB" id="X1E3L8"/>
<sequence length="204" mass="22123">MAKLKAPLLSLGASGAIGKSLVFFPWKGIDAVREYVIPTNPKSTKQQAQRNLLTAALAEFHATGYDEDDMTAWALFASTFPTPRTGFNAMVRAHIMQALGDGTWWRMHDVFPDPLAGGGATVTCQTTETVPAMIGCRYGYSKTSMPNSVGAASIEDGLATWTIPDLTEGKEVYLFLSQQPVTYKGKTFYQGRTGVYHYTALAPA</sequence>
<protein>
    <submittedName>
        <fullName evidence="1">Uncharacterized protein</fullName>
    </submittedName>
</protein>